<evidence type="ECO:0000256" key="6">
    <source>
        <dbReference type="ARBA" id="ARBA00022857"/>
    </source>
</evidence>
<keyword evidence="7 11" id="KW-0560">Oxidoreductase</keyword>
<dbReference type="Pfam" id="PF07992">
    <property type="entry name" value="Pyr_redox_2"/>
    <property type="match status" value="1"/>
</dbReference>
<dbReference type="PRINTS" id="PR00368">
    <property type="entry name" value="FADPNR"/>
</dbReference>
<evidence type="ECO:0000256" key="9">
    <source>
        <dbReference type="ARBA" id="ARBA00023284"/>
    </source>
</evidence>
<name>A0A0M2NXP4_STACC</name>
<dbReference type="InterPro" id="IPR023753">
    <property type="entry name" value="FAD/NAD-binding_dom"/>
</dbReference>
<dbReference type="InterPro" id="IPR036188">
    <property type="entry name" value="FAD/NAD-bd_sf"/>
</dbReference>
<dbReference type="RefSeq" id="WP_019467712.1">
    <property type="nucleotide sequence ID" value="NZ_LAKJ01000035.1"/>
</dbReference>
<dbReference type="SUPFAM" id="SSF51905">
    <property type="entry name" value="FAD/NAD(P)-binding domain"/>
    <property type="match status" value="1"/>
</dbReference>
<dbReference type="InterPro" id="IPR050097">
    <property type="entry name" value="Ferredoxin-NADP_redctase_2"/>
</dbReference>
<keyword evidence="9 11" id="KW-0676">Redox-active center</keyword>
<reference evidence="14 15" key="1">
    <citation type="submission" date="2015-03" db="EMBL/GenBank/DDBJ databases">
        <title>Genome Assembly of Staphylococcus cohnii subsp. cohnii strain G22B2.</title>
        <authorList>
            <person name="Nair G."/>
            <person name="Kaur G."/>
            <person name="Khatri I."/>
            <person name="Singh N.K."/>
            <person name="Sathyabama S."/>
            <person name="Maurya S.K."/>
            <person name="Subramanian S."/>
            <person name="Agrewala J.N."/>
            <person name="Mayilraj S."/>
        </authorList>
    </citation>
    <scope>NUCLEOTIDE SEQUENCE [LARGE SCALE GENOMIC DNA]</scope>
    <source>
        <strain evidence="14 15">G22B2</strain>
    </source>
</reference>
<keyword evidence="8" id="KW-1015">Disulfide bond</keyword>
<evidence type="ECO:0000256" key="10">
    <source>
        <dbReference type="ARBA" id="ARBA00048132"/>
    </source>
</evidence>
<comment type="similarity">
    <text evidence="1 11">Belongs to the class-II pyridine nucleotide-disulfide oxidoreductase family.</text>
</comment>
<dbReference type="InterPro" id="IPR008255">
    <property type="entry name" value="Pyr_nucl-diS_OxRdtase_2_AS"/>
</dbReference>
<dbReference type="PATRIC" id="fig|74704.6.peg.2023"/>
<comment type="cofactor">
    <cofactor evidence="12">
        <name>FAD</name>
        <dbReference type="ChEBI" id="CHEBI:57692"/>
    </cofactor>
    <text evidence="12">Binds 1 FAD per subunit.</text>
</comment>
<accession>A0A0M2NXP4</accession>
<dbReference type="PANTHER" id="PTHR48105">
    <property type="entry name" value="THIOREDOXIN REDUCTASE 1-RELATED-RELATED"/>
    <property type="match status" value="1"/>
</dbReference>
<dbReference type="EMBL" id="LAKJ01000035">
    <property type="protein sequence ID" value="KKI62725.1"/>
    <property type="molecule type" value="Genomic_DNA"/>
</dbReference>
<evidence type="ECO:0000256" key="12">
    <source>
        <dbReference type="RuleBase" id="RU003881"/>
    </source>
</evidence>
<dbReference type="AlphaFoldDB" id="A0A0M2NXP4"/>
<keyword evidence="4 11" id="KW-0285">Flavoprotein</keyword>
<evidence type="ECO:0000313" key="14">
    <source>
        <dbReference type="EMBL" id="KKI62725.1"/>
    </source>
</evidence>
<dbReference type="Gene3D" id="3.50.50.60">
    <property type="entry name" value="FAD/NAD(P)-binding domain"/>
    <property type="match status" value="2"/>
</dbReference>
<evidence type="ECO:0000256" key="4">
    <source>
        <dbReference type="ARBA" id="ARBA00022630"/>
    </source>
</evidence>
<gene>
    <name evidence="14" type="ORF">UF66_1967</name>
</gene>
<evidence type="ECO:0000256" key="8">
    <source>
        <dbReference type="ARBA" id="ARBA00023157"/>
    </source>
</evidence>
<evidence type="ECO:0000256" key="11">
    <source>
        <dbReference type="RuleBase" id="RU003880"/>
    </source>
</evidence>
<dbReference type="PRINTS" id="PR00469">
    <property type="entry name" value="PNDRDTASEII"/>
</dbReference>
<feature type="domain" description="FAD/NAD(P)-binding" evidence="13">
    <location>
        <begin position="2"/>
        <end position="292"/>
    </location>
</feature>
<keyword evidence="5 11" id="KW-0274">FAD</keyword>
<protein>
    <recommendedName>
        <fullName evidence="3 11">Thioredoxin reductase</fullName>
        <ecNumber evidence="11">1.8.1.9</ecNumber>
    </recommendedName>
</protein>
<evidence type="ECO:0000256" key="7">
    <source>
        <dbReference type="ARBA" id="ARBA00023002"/>
    </source>
</evidence>
<dbReference type="PROSITE" id="PS00573">
    <property type="entry name" value="PYRIDINE_REDOX_2"/>
    <property type="match status" value="1"/>
</dbReference>
<sequence>MYKTVIVGTGPAGLTSAIYLARANLEPLILEGHEPGGQLTLTTEVENFPGFSDPIMGPELIDTMRKQAKRFGAQFERGLVKSVDFSERPFQLNVDSLGEIYAESVVISTGASARMLQIPGEKENLGRGVSTCATCDGFFFRNKKVIVIGGGDSAMEESIFLTKFASEVRVVHRRNELRASKIMQERAKENQKISWSFNRTPVEIVSDGKKVTALKVRDNDTGGEELLEADGIFLAIGHIPNTDFLQNVIDIDKEGYITVEPGTTNTNIPGIFAAGDVQDRKYRQAVTAAGTGSMAAIDAEKFIEANTRISL</sequence>
<proteinExistence type="inferred from homology"/>
<evidence type="ECO:0000259" key="13">
    <source>
        <dbReference type="Pfam" id="PF07992"/>
    </source>
</evidence>
<dbReference type="GO" id="GO:0019430">
    <property type="term" value="P:removal of superoxide radicals"/>
    <property type="evidence" value="ECO:0007669"/>
    <property type="project" value="UniProtKB-UniRule"/>
</dbReference>
<keyword evidence="6 12" id="KW-0521">NADP</keyword>
<comment type="subunit">
    <text evidence="2 11">Homodimer.</text>
</comment>
<comment type="caution">
    <text evidence="14">The sequence shown here is derived from an EMBL/GenBank/DDBJ whole genome shotgun (WGS) entry which is preliminary data.</text>
</comment>
<dbReference type="Proteomes" id="UP000034455">
    <property type="component" value="Unassembled WGS sequence"/>
</dbReference>
<evidence type="ECO:0000256" key="5">
    <source>
        <dbReference type="ARBA" id="ARBA00022827"/>
    </source>
</evidence>
<evidence type="ECO:0000256" key="2">
    <source>
        <dbReference type="ARBA" id="ARBA00011738"/>
    </source>
</evidence>
<dbReference type="EC" id="1.8.1.9" evidence="11"/>
<dbReference type="GO" id="GO:0005737">
    <property type="term" value="C:cytoplasm"/>
    <property type="evidence" value="ECO:0007669"/>
    <property type="project" value="InterPro"/>
</dbReference>
<organism evidence="14 15">
    <name type="scientific">Staphylococcus cohnii subsp. cohnii</name>
    <dbReference type="NCBI Taxonomy" id="74704"/>
    <lineage>
        <taxon>Bacteria</taxon>
        <taxon>Bacillati</taxon>
        <taxon>Bacillota</taxon>
        <taxon>Bacilli</taxon>
        <taxon>Bacillales</taxon>
        <taxon>Staphylococcaceae</taxon>
        <taxon>Staphylococcus</taxon>
        <taxon>Staphylococcus cohnii species complex</taxon>
    </lineage>
</organism>
<dbReference type="GO" id="GO:0004791">
    <property type="term" value="F:thioredoxin-disulfide reductase (NADPH) activity"/>
    <property type="evidence" value="ECO:0007669"/>
    <property type="project" value="UniProtKB-UniRule"/>
</dbReference>
<comment type="catalytic activity">
    <reaction evidence="10 11">
        <text>[thioredoxin]-dithiol + NADP(+) = [thioredoxin]-disulfide + NADPH + H(+)</text>
        <dbReference type="Rhea" id="RHEA:20345"/>
        <dbReference type="Rhea" id="RHEA-COMP:10698"/>
        <dbReference type="Rhea" id="RHEA-COMP:10700"/>
        <dbReference type="ChEBI" id="CHEBI:15378"/>
        <dbReference type="ChEBI" id="CHEBI:29950"/>
        <dbReference type="ChEBI" id="CHEBI:50058"/>
        <dbReference type="ChEBI" id="CHEBI:57783"/>
        <dbReference type="ChEBI" id="CHEBI:58349"/>
        <dbReference type="EC" id="1.8.1.9"/>
    </reaction>
</comment>
<evidence type="ECO:0000256" key="1">
    <source>
        <dbReference type="ARBA" id="ARBA00009333"/>
    </source>
</evidence>
<evidence type="ECO:0000313" key="15">
    <source>
        <dbReference type="Proteomes" id="UP000034455"/>
    </source>
</evidence>
<evidence type="ECO:0000256" key="3">
    <source>
        <dbReference type="ARBA" id="ARBA00018719"/>
    </source>
</evidence>
<dbReference type="InterPro" id="IPR005982">
    <property type="entry name" value="Thioredox_Rdtase"/>
</dbReference>
<dbReference type="NCBIfam" id="TIGR01292">
    <property type="entry name" value="TRX_reduct"/>
    <property type="match status" value="1"/>
</dbReference>